<feature type="region of interest" description="Disordered" evidence="1">
    <location>
        <begin position="214"/>
        <end position="249"/>
    </location>
</feature>
<dbReference type="EMBL" id="CP158259">
    <property type="protein sequence ID" value="XDJ61154.1"/>
    <property type="molecule type" value="Genomic_DNA"/>
</dbReference>
<dbReference type="RefSeq" id="WP_368648563.1">
    <property type="nucleotide sequence ID" value="NZ_CP158258.1"/>
</dbReference>
<protein>
    <submittedName>
        <fullName evidence="5">Uncharacterized protein</fullName>
    </submittedName>
</protein>
<feature type="compositionally biased region" description="Basic and acidic residues" evidence="1">
    <location>
        <begin position="240"/>
        <end position="249"/>
    </location>
</feature>
<evidence type="ECO:0000313" key="5">
    <source>
        <dbReference type="EMBL" id="XDJ67354.1"/>
    </source>
</evidence>
<dbReference type="EMBL" id="CP158260">
    <property type="protein sequence ID" value="XDJ64230.1"/>
    <property type="molecule type" value="Genomic_DNA"/>
</dbReference>
<evidence type="ECO:0000256" key="1">
    <source>
        <dbReference type="SAM" id="MobiDB-lite"/>
    </source>
</evidence>
<organism evidence="5">
    <name type="scientific">Castellaniella ginsengisoli</name>
    <dbReference type="NCBI Taxonomy" id="546114"/>
    <lineage>
        <taxon>Bacteria</taxon>
        <taxon>Pseudomonadati</taxon>
        <taxon>Pseudomonadota</taxon>
        <taxon>Betaproteobacteria</taxon>
        <taxon>Burkholderiales</taxon>
        <taxon>Alcaligenaceae</taxon>
        <taxon>Castellaniella</taxon>
    </lineage>
</organism>
<dbReference type="AlphaFoldDB" id="A0AB39EJQ5"/>
<sequence>MDWFRLYGDMPSDPKIGTLNDAEFRTWIELLCAASKYDQSGDTGLNAETVDWALRRDVTVTLPRLLERDLVTVGDNGNYRIRAWEKRQYKSDTSAERTRKYRAKLKAGAASGQDDKPVTSQKRHGDAVDTEADTDTEQIKEAIASSAPSRKIALDADGNWTGISTAQRSTWETAYPALSLDAELAKAAAWILANPKNKKSNYARYLTNWLSRAQDSARPSAAPAQRGFDPLAYINRNRTKPGESHVIDA</sequence>
<feature type="compositionally biased region" description="Basic and acidic residues" evidence="1">
    <location>
        <begin position="113"/>
        <end position="127"/>
    </location>
</feature>
<dbReference type="EMBL" id="CP158265">
    <property type="protein sequence ID" value="XDJ78540.1"/>
    <property type="molecule type" value="Genomic_DNA"/>
</dbReference>
<feature type="region of interest" description="Disordered" evidence="1">
    <location>
        <begin position="104"/>
        <end position="136"/>
    </location>
</feature>
<reference evidence="5" key="1">
    <citation type="submission" date="2024-05" db="EMBL/GenBank/DDBJ databases">
        <authorList>
            <person name="Luo Y.-C."/>
            <person name="Nicholds J."/>
            <person name="Mortimer T."/>
            <person name="Maboni G."/>
        </authorList>
    </citation>
    <scope>NUCLEOTIDE SEQUENCE</scope>
    <source>
        <strain evidence="6">143769</strain>
        <strain evidence="5">145849</strain>
        <strain evidence="4">145850</strain>
        <strain evidence="3">145852</strain>
        <strain evidence="2">148131</strain>
    </source>
</reference>
<evidence type="ECO:0000313" key="3">
    <source>
        <dbReference type="EMBL" id="XDJ61154.1"/>
    </source>
</evidence>
<evidence type="ECO:0000313" key="2">
    <source>
        <dbReference type="EMBL" id="XDJ58139.1"/>
    </source>
</evidence>
<evidence type="ECO:0000313" key="4">
    <source>
        <dbReference type="EMBL" id="XDJ64230.1"/>
    </source>
</evidence>
<dbReference type="EMBL" id="CP158261">
    <property type="protein sequence ID" value="XDJ67354.1"/>
    <property type="molecule type" value="Genomic_DNA"/>
</dbReference>
<evidence type="ECO:0000313" key="6">
    <source>
        <dbReference type="EMBL" id="XDJ78540.1"/>
    </source>
</evidence>
<dbReference type="EMBL" id="CP158258">
    <property type="protein sequence ID" value="XDJ58139.1"/>
    <property type="molecule type" value="Genomic_DNA"/>
</dbReference>
<name>A0AB39EJQ5_9BURK</name>
<gene>
    <name evidence="2" type="ORF">ABRY90_12895</name>
    <name evidence="5" type="ORF">ABRY91_04815</name>
    <name evidence="3" type="ORF">ABRY92_00565</name>
    <name evidence="4" type="ORF">ABRZ03_02445</name>
    <name evidence="6" type="ORF">ABRZ10_07050</name>
</gene>
<accession>A0AB39EJQ5</accession>
<proteinExistence type="predicted"/>